<keyword evidence="6" id="KW-1185">Reference proteome</keyword>
<name>A0A5C6C398_9BACT</name>
<dbReference type="InterPro" id="IPR019734">
    <property type="entry name" value="TPR_rpt"/>
</dbReference>
<feature type="repeat" description="TPR" evidence="3">
    <location>
        <begin position="1383"/>
        <end position="1416"/>
    </location>
</feature>
<dbReference type="EMBL" id="SJPU01000001">
    <property type="protein sequence ID" value="TWU18091.1"/>
    <property type="molecule type" value="Genomic_DNA"/>
</dbReference>
<protein>
    <submittedName>
        <fullName evidence="5">Tetratricopeptide repeat protein</fullName>
    </submittedName>
</protein>
<feature type="region of interest" description="Disordered" evidence="4">
    <location>
        <begin position="1014"/>
        <end position="1039"/>
    </location>
</feature>
<dbReference type="InterPro" id="IPR051012">
    <property type="entry name" value="CellSynth/LPSAsmb/PSIAsmb"/>
</dbReference>
<dbReference type="SUPFAM" id="SSF48452">
    <property type="entry name" value="TPR-like"/>
    <property type="match status" value="4"/>
</dbReference>
<dbReference type="SMART" id="SM00028">
    <property type="entry name" value="TPR"/>
    <property type="match status" value="7"/>
</dbReference>
<sequence>MNQLNRKFLAATLAIIVVGVVAVVVIHHFQFNRQSDFFSQQAKTALLAEDYRGAIRLYQQSLKMDAKNQMTLVGLAESYERVGNFNGSYNISQQLARLAPDDISNRVRLARVSLQIGRFTDAISYLDALPEDDGSLEPKPGSMSAELPPLLGRTVAELKGMLGDAKLGNRDVEGAIEAYREAVATDAASMETYVKLAQTLTDLADLPAEGEVVVNQMVHQFPDRGEAYISRGQWHLSVYGDGLGMGADDSGKAEALQKAVADSETAMKMAAASSRSDSAEDTIESQSLVADSLEFAATVAIADKRPEDAIKWSEEGVKKFPGNGAFYRLTHSALKSLREQAVDPDVQQSLSDRGTSILERGVERLPADAVLLWALASDYLEHDQVESARRITDQLRSIDYARQLVSYLDARIIAARGDVNVAAERMTKVRSDVIERPDLVRLVDLTLSDLYEEMGDTDRQIAVLRRVIANDPLWLPVRERLALAYLRSGRVDEAVQEYSLIANRPDVPIQAPLNYARLLLMQNLGREPGDRDWGPLESLIAILAQQPSFSADVALLNAEILVAQEKPDLARQALATAPGEPRIWSARILLEVTEQDFDAAEEKIAEAIAAIGDSPALRYAQATVATAANRENLAELLSQWSEPPSSWSREEQFELARSIVPLLISNEQYEDAARLASLASEIEPSNVVARLQLMQIAFQWQKADLLREQLAALEKISGRDARWYYGNAMAISLEGAKHHETQEDVALEMFEITAETNARVQESLAEAASQRPDWSLIPAFSATMHDRAGNIETAIRRYNQAVDLGWRNPEMLRRLIQLLTEHGRFPEADSVIRRLRTGSQPFTSEMARIASEVSVEVADLGRAVRLAEEAAESSGAVEDFLWLAQLSEMSKDPKAAGLAYERAMEIAPGAAAPMLAWVGYLERNSRMSEARDALTAYEQTIESDDPSQLLTLADGYQRIGSVDDAARVLRKVPSDSLKGLESYQRYLQIIVAADGPAQGAVRLSRWLGIGAKISSSGGPRDGGGDTVTETEVGDAGHSDRPLDPAVVRWARRQLALLLASSRDPSVYGQAKGLIAENLQEAGAAASTKSARDMAFEDRRAAAIIDAIFRSASEPDLALKQFDSMKLEGWQPSTVDQFVVGELAALTGDWTRGRRWMLPLLSSDELREPMHVKTYVRLLLGNDDAAEAQLWLDKLQDSGVNDEETAELTAEVILRRGNVDRLLELLTIQADELATADSEQQWFATTLSYSQRFDLLNRLTTRLINGIDERSEEDQAAGQASGTVGTAVADRDLIVSRLEQASREMAATLADSGEYPGAGYAMQLLSRGECEAAVKAIDRIASTASQDELVAFADAVLVHPGCDQVYGNLAEILRRVGGEQADNIVYAVLMARLQEAQGDYKRAMQTYDAILRRDPEHFAAMNNLATLLSLRKQDANRALELINRAIELNGETLVTLDTRGVCHLAAGQSKAAVLDFLAAAEMFPHPIVTFHLAQAMEKAGDSAAAAEHLRRAVRAGLKRAELHPLEFAAYDSLMERLGSTPES</sequence>
<evidence type="ECO:0000256" key="3">
    <source>
        <dbReference type="PROSITE-ProRule" id="PRU00339"/>
    </source>
</evidence>
<gene>
    <name evidence="5" type="ORF">Poly21_02460</name>
</gene>
<dbReference type="Gene3D" id="1.25.40.10">
    <property type="entry name" value="Tetratricopeptide repeat domain"/>
    <property type="match status" value="6"/>
</dbReference>
<evidence type="ECO:0000256" key="2">
    <source>
        <dbReference type="ARBA" id="ARBA00022803"/>
    </source>
</evidence>
<accession>A0A5C6C398</accession>
<organism evidence="5 6">
    <name type="scientific">Allorhodopirellula heiligendammensis</name>
    <dbReference type="NCBI Taxonomy" id="2714739"/>
    <lineage>
        <taxon>Bacteria</taxon>
        <taxon>Pseudomonadati</taxon>
        <taxon>Planctomycetota</taxon>
        <taxon>Planctomycetia</taxon>
        <taxon>Pirellulales</taxon>
        <taxon>Pirellulaceae</taxon>
        <taxon>Allorhodopirellula</taxon>
    </lineage>
</organism>
<evidence type="ECO:0000256" key="4">
    <source>
        <dbReference type="SAM" id="MobiDB-lite"/>
    </source>
</evidence>
<dbReference type="InterPro" id="IPR011990">
    <property type="entry name" value="TPR-like_helical_dom_sf"/>
</dbReference>
<comment type="caution">
    <text evidence="5">The sequence shown here is derived from an EMBL/GenBank/DDBJ whole genome shotgun (WGS) entry which is preliminary data.</text>
</comment>
<evidence type="ECO:0000313" key="6">
    <source>
        <dbReference type="Proteomes" id="UP000319908"/>
    </source>
</evidence>
<dbReference type="Pfam" id="PF13432">
    <property type="entry name" value="TPR_16"/>
    <property type="match status" value="3"/>
</dbReference>
<dbReference type="PROSITE" id="PS50005">
    <property type="entry name" value="TPR"/>
    <property type="match status" value="1"/>
</dbReference>
<keyword evidence="1" id="KW-0677">Repeat</keyword>
<dbReference type="Proteomes" id="UP000319908">
    <property type="component" value="Unassembled WGS sequence"/>
</dbReference>
<dbReference type="PANTHER" id="PTHR45586:SF1">
    <property type="entry name" value="LIPOPOLYSACCHARIDE ASSEMBLY PROTEIN B"/>
    <property type="match status" value="1"/>
</dbReference>
<dbReference type="PANTHER" id="PTHR45586">
    <property type="entry name" value="TPR REPEAT-CONTAINING PROTEIN PA4667"/>
    <property type="match status" value="1"/>
</dbReference>
<dbReference type="OrthoDB" id="255895at2"/>
<keyword evidence="2 3" id="KW-0802">TPR repeat</keyword>
<proteinExistence type="predicted"/>
<evidence type="ECO:0000313" key="5">
    <source>
        <dbReference type="EMBL" id="TWU18091.1"/>
    </source>
</evidence>
<evidence type="ECO:0000256" key="1">
    <source>
        <dbReference type="ARBA" id="ARBA00022737"/>
    </source>
</evidence>
<reference evidence="5 6" key="1">
    <citation type="journal article" date="2020" name="Antonie Van Leeuwenhoek">
        <title>Rhodopirellula heiligendammensis sp. nov., Rhodopirellula pilleata sp. nov., and Rhodopirellula solitaria sp. nov. isolated from natural or artificial marine surfaces in Northern Germany and California, USA, and emended description of the genus Rhodopirellula.</title>
        <authorList>
            <person name="Kallscheuer N."/>
            <person name="Wiegand S."/>
            <person name="Jogler M."/>
            <person name="Boedeker C."/>
            <person name="Peeters S.H."/>
            <person name="Rast P."/>
            <person name="Heuer A."/>
            <person name="Jetten M.S.M."/>
            <person name="Rohde M."/>
            <person name="Jogler C."/>
        </authorList>
    </citation>
    <scope>NUCLEOTIDE SEQUENCE [LARGE SCALE GENOMIC DNA]</scope>
    <source>
        <strain evidence="5 6">Poly21</strain>
    </source>
</reference>
<dbReference type="RefSeq" id="WP_146405150.1">
    <property type="nucleotide sequence ID" value="NZ_SJPU01000001.1"/>
</dbReference>